<evidence type="ECO:0000256" key="16">
    <source>
        <dbReference type="ARBA" id="ARBA00023273"/>
    </source>
</evidence>
<dbReference type="GO" id="GO:0005929">
    <property type="term" value="C:cilium"/>
    <property type="evidence" value="ECO:0007669"/>
    <property type="project" value="UniProtKB-SubCell"/>
</dbReference>
<evidence type="ECO:0000256" key="4">
    <source>
        <dbReference type="ARBA" id="ARBA00006485"/>
    </source>
</evidence>
<organism evidence="26 27">
    <name type="scientific">Polyplax serrata</name>
    <name type="common">Common mouse louse</name>
    <dbReference type="NCBI Taxonomy" id="468196"/>
    <lineage>
        <taxon>Eukaryota</taxon>
        <taxon>Metazoa</taxon>
        <taxon>Ecdysozoa</taxon>
        <taxon>Arthropoda</taxon>
        <taxon>Hexapoda</taxon>
        <taxon>Insecta</taxon>
        <taxon>Pterygota</taxon>
        <taxon>Neoptera</taxon>
        <taxon>Paraneoptera</taxon>
        <taxon>Psocodea</taxon>
        <taxon>Troctomorpha</taxon>
        <taxon>Phthiraptera</taxon>
        <taxon>Anoplura</taxon>
        <taxon>Polyplacidae</taxon>
        <taxon>Polyplax</taxon>
    </lineage>
</organism>
<evidence type="ECO:0000313" key="26">
    <source>
        <dbReference type="EMBL" id="KAK6638825.1"/>
    </source>
</evidence>
<dbReference type="InterPro" id="IPR008271">
    <property type="entry name" value="Ser/Thr_kinase_AS"/>
</dbReference>
<keyword evidence="8 24" id="KW-0723">Serine/threonine-protein kinase</keyword>
<dbReference type="Gene3D" id="3.30.200.20">
    <property type="entry name" value="Phosphorylase Kinase, domain 1"/>
    <property type="match status" value="1"/>
</dbReference>
<evidence type="ECO:0000256" key="17">
    <source>
        <dbReference type="ARBA" id="ARBA00023306"/>
    </source>
</evidence>
<dbReference type="GO" id="GO:0005524">
    <property type="term" value="F:ATP binding"/>
    <property type="evidence" value="ECO:0007669"/>
    <property type="project" value="UniProtKB-UniRule"/>
</dbReference>
<keyword evidence="7" id="KW-0963">Cytoplasm</keyword>
<dbReference type="GO" id="GO:0051301">
    <property type="term" value="P:cell division"/>
    <property type="evidence" value="ECO:0007669"/>
    <property type="project" value="UniProtKB-KW"/>
</dbReference>
<comment type="catalytic activity">
    <reaction evidence="22">
        <text>L-seryl-[protein] + ATP = O-phospho-L-seryl-[protein] + ADP + H(+)</text>
        <dbReference type="Rhea" id="RHEA:17989"/>
        <dbReference type="Rhea" id="RHEA-COMP:9863"/>
        <dbReference type="Rhea" id="RHEA-COMP:11604"/>
        <dbReference type="ChEBI" id="CHEBI:15378"/>
        <dbReference type="ChEBI" id="CHEBI:29999"/>
        <dbReference type="ChEBI" id="CHEBI:30616"/>
        <dbReference type="ChEBI" id="CHEBI:83421"/>
        <dbReference type="ChEBI" id="CHEBI:456216"/>
        <dbReference type="EC" id="2.7.11.22"/>
    </reaction>
</comment>
<comment type="caution">
    <text evidence="26">The sequence shown here is derived from an EMBL/GenBank/DDBJ whole genome shotgun (WGS) entry which is preliminary data.</text>
</comment>
<evidence type="ECO:0000256" key="9">
    <source>
        <dbReference type="ARBA" id="ARBA00022618"/>
    </source>
</evidence>
<dbReference type="PROSITE" id="PS50011">
    <property type="entry name" value="PROTEIN_KINASE_DOM"/>
    <property type="match status" value="1"/>
</dbReference>
<dbReference type="FunFam" id="1.10.510.10:FF:000624">
    <property type="entry name" value="Mitogen-activated protein kinase"/>
    <property type="match status" value="1"/>
</dbReference>
<evidence type="ECO:0000256" key="15">
    <source>
        <dbReference type="ARBA" id="ARBA00023242"/>
    </source>
</evidence>
<name>A0AAN8P845_POLSC</name>
<evidence type="ECO:0000256" key="7">
    <source>
        <dbReference type="ARBA" id="ARBA00022490"/>
    </source>
</evidence>
<feature type="binding site" evidence="23">
    <location>
        <position position="36"/>
    </location>
    <ligand>
        <name>ATP</name>
        <dbReference type="ChEBI" id="CHEBI:30616"/>
    </ligand>
</feature>
<evidence type="ECO:0000256" key="11">
    <source>
        <dbReference type="ARBA" id="ARBA00022741"/>
    </source>
</evidence>
<evidence type="ECO:0000256" key="23">
    <source>
        <dbReference type="PROSITE-ProRule" id="PRU10141"/>
    </source>
</evidence>
<evidence type="ECO:0000256" key="19">
    <source>
        <dbReference type="ARBA" id="ARBA00035720"/>
    </source>
</evidence>
<keyword evidence="10" id="KW-0808">Transferase</keyword>
<dbReference type="InterPro" id="IPR050108">
    <property type="entry name" value="CDK"/>
</dbReference>
<keyword evidence="6" id="KW-0217">Developmental protein</keyword>
<dbReference type="SMART" id="SM00220">
    <property type="entry name" value="S_TKc"/>
    <property type="match status" value="1"/>
</dbReference>
<evidence type="ECO:0000256" key="22">
    <source>
        <dbReference type="ARBA" id="ARBA00048367"/>
    </source>
</evidence>
<keyword evidence="12" id="KW-0418">Kinase</keyword>
<evidence type="ECO:0000256" key="3">
    <source>
        <dbReference type="ARBA" id="ARBA00004496"/>
    </source>
</evidence>
<dbReference type="Gene3D" id="1.10.510.10">
    <property type="entry name" value="Transferase(Phosphotransferase) domain 1"/>
    <property type="match status" value="1"/>
</dbReference>
<dbReference type="EC" id="2.7.11.22" evidence="5"/>
<dbReference type="EMBL" id="JAWJWE010000003">
    <property type="protein sequence ID" value="KAK6638825.1"/>
    <property type="molecule type" value="Genomic_DNA"/>
</dbReference>
<dbReference type="InterPro" id="IPR017441">
    <property type="entry name" value="Protein_kinase_ATP_BS"/>
</dbReference>
<dbReference type="AlphaFoldDB" id="A0AAN8P845"/>
<dbReference type="InterPro" id="IPR000719">
    <property type="entry name" value="Prot_kinase_dom"/>
</dbReference>
<evidence type="ECO:0000256" key="12">
    <source>
        <dbReference type="ARBA" id="ARBA00022777"/>
    </source>
</evidence>
<dbReference type="CDD" id="cd07832">
    <property type="entry name" value="STKc_CCRK"/>
    <property type="match status" value="1"/>
</dbReference>
<evidence type="ECO:0000256" key="24">
    <source>
        <dbReference type="RuleBase" id="RU000304"/>
    </source>
</evidence>
<evidence type="ECO:0000256" key="1">
    <source>
        <dbReference type="ARBA" id="ARBA00004123"/>
    </source>
</evidence>
<keyword evidence="11 23" id="KW-0547">Nucleotide-binding</keyword>
<reference evidence="26 27" key="1">
    <citation type="submission" date="2023-10" db="EMBL/GenBank/DDBJ databases">
        <title>Genomes of two closely related lineages of the louse Polyplax serrata with different host specificities.</title>
        <authorList>
            <person name="Martinu J."/>
            <person name="Tarabai H."/>
            <person name="Stefka J."/>
            <person name="Hypsa V."/>
        </authorList>
    </citation>
    <scope>NUCLEOTIDE SEQUENCE [LARGE SCALE GENOMIC DNA]</scope>
    <source>
        <strain evidence="26">HR10_N</strain>
    </source>
</reference>
<comment type="subcellular location">
    <subcellularLocation>
        <location evidence="2">Cell projection</location>
        <location evidence="2">Cilium</location>
    </subcellularLocation>
    <subcellularLocation>
        <location evidence="3">Cytoplasm</location>
    </subcellularLocation>
    <subcellularLocation>
        <location evidence="1">Nucleus</location>
    </subcellularLocation>
</comment>
<gene>
    <name evidence="26" type="ORF">RUM43_007094</name>
</gene>
<protein>
    <recommendedName>
        <fullName evidence="18">Cyclin-dependent kinase 20</fullName>
        <ecNumber evidence="5">2.7.11.22</ecNumber>
    </recommendedName>
    <alternativeName>
        <fullName evidence="19">Cell cycle-related kinase</fullName>
    </alternativeName>
    <alternativeName>
        <fullName evidence="20">Cell division protein kinase 20</fullName>
    </alternativeName>
</protein>
<evidence type="ECO:0000256" key="6">
    <source>
        <dbReference type="ARBA" id="ARBA00022473"/>
    </source>
</evidence>
<evidence type="ECO:0000256" key="20">
    <source>
        <dbReference type="ARBA" id="ARBA00035723"/>
    </source>
</evidence>
<dbReference type="Proteomes" id="UP001372834">
    <property type="component" value="Unassembled WGS sequence"/>
</dbReference>
<feature type="domain" description="Protein kinase" evidence="25">
    <location>
        <begin position="7"/>
        <end position="293"/>
    </location>
</feature>
<accession>A0AAN8P845</accession>
<evidence type="ECO:0000256" key="8">
    <source>
        <dbReference type="ARBA" id="ARBA00022527"/>
    </source>
</evidence>
<dbReference type="GO" id="GO:0004693">
    <property type="term" value="F:cyclin-dependent protein serine/threonine kinase activity"/>
    <property type="evidence" value="ECO:0007669"/>
    <property type="project" value="UniProtKB-EC"/>
</dbReference>
<comment type="catalytic activity">
    <reaction evidence="21">
        <text>L-threonyl-[protein] + ATP = O-phospho-L-threonyl-[protein] + ADP + H(+)</text>
        <dbReference type="Rhea" id="RHEA:46608"/>
        <dbReference type="Rhea" id="RHEA-COMP:11060"/>
        <dbReference type="Rhea" id="RHEA-COMP:11605"/>
        <dbReference type="ChEBI" id="CHEBI:15378"/>
        <dbReference type="ChEBI" id="CHEBI:30013"/>
        <dbReference type="ChEBI" id="CHEBI:30616"/>
        <dbReference type="ChEBI" id="CHEBI:61977"/>
        <dbReference type="ChEBI" id="CHEBI:456216"/>
        <dbReference type="EC" id="2.7.11.22"/>
    </reaction>
</comment>
<dbReference type="InterPro" id="IPR048002">
    <property type="entry name" value="CDK20-like_STKc"/>
</dbReference>
<dbReference type="PANTHER" id="PTHR24056:SF171">
    <property type="entry name" value="CYCLIN-DEPENDENT KINASE 20"/>
    <property type="match status" value="1"/>
</dbReference>
<dbReference type="SUPFAM" id="SSF56112">
    <property type="entry name" value="Protein kinase-like (PK-like)"/>
    <property type="match status" value="1"/>
</dbReference>
<evidence type="ECO:0000256" key="21">
    <source>
        <dbReference type="ARBA" id="ARBA00047811"/>
    </source>
</evidence>
<evidence type="ECO:0000256" key="5">
    <source>
        <dbReference type="ARBA" id="ARBA00012425"/>
    </source>
</evidence>
<evidence type="ECO:0000313" key="27">
    <source>
        <dbReference type="Proteomes" id="UP001372834"/>
    </source>
</evidence>
<dbReference type="InterPro" id="IPR011009">
    <property type="entry name" value="Kinase-like_dom_sf"/>
</dbReference>
<comment type="similarity">
    <text evidence="4">Belongs to the protein kinase superfamily. CMGC Ser/Thr protein kinase family. CDC2/CDKX subfamily.</text>
</comment>
<evidence type="ECO:0000259" key="25">
    <source>
        <dbReference type="PROSITE" id="PS50011"/>
    </source>
</evidence>
<proteinExistence type="inferred from homology"/>
<evidence type="ECO:0000256" key="10">
    <source>
        <dbReference type="ARBA" id="ARBA00022679"/>
    </source>
</evidence>
<evidence type="ECO:0000256" key="13">
    <source>
        <dbReference type="ARBA" id="ARBA00022840"/>
    </source>
</evidence>
<evidence type="ECO:0000256" key="14">
    <source>
        <dbReference type="ARBA" id="ARBA00023069"/>
    </source>
</evidence>
<sequence length="343" mass="38448">MNGKFDYKVIGRIGEGAHGIVLKAKNRKTGELVALKRMLNNKGDDKIHLTLLREIKSLQQVKSTYVIKLLEVITNGPSVILVLELMAGGLSTVLTDVNNPLTIPQMKAYSRMLLSGCAHLHKQSIMHRDLKPANLLIGYDGILRIADLGQARLIKGRPYSHQIGSRWYRAPELLYGSRKYTSAVDIWSIGCIIAEMINYSPLFAASSTFIGESDIEQLAIVIKSLGSPSEENWPGMHLLPDYGKIAFPKSKGKSWKTLIPDSPPGALDLIKSLLLYNPKERLSCEMALNHSFFHVEPLGLKDEQMTLPQILRNKRKPERLTTNLDVESPFRPIFKELSTLFTY</sequence>
<keyword evidence="15" id="KW-0539">Nucleus</keyword>
<keyword evidence="17" id="KW-0131">Cell cycle</keyword>
<dbReference type="PANTHER" id="PTHR24056">
    <property type="entry name" value="CELL DIVISION PROTEIN KINASE"/>
    <property type="match status" value="1"/>
</dbReference>
<keyword evidence="14" id="KW-0969">Cilium</keyword>
<dbReference type="GO" id="GO:0005737">
    <property type="term" value="C:cytoplasm"/>
    <property type="evidence" value="ECO:0007669"/>
    <property type="project" value="UniProtKB-SubCell"/>
</dbReference>
<keyword evidence="9" id="KW-0132">Cell division</keyword>
<evidence type="ECO:0000256" key="18">
    <source>
        <dbReference type="ARBA" id="ARBA00035711"/>
    </source>
</evidence>
<keyword evidence="16" id="KW-0966">Cell projection</keyword>
<evidence type="ECO:0000256" key="2">
    <source>
        <dbReference type="ARBA" id="ARBA00004138"/>
    </source>
</evidence>
<keyword evidence="13 23" id="KW-0067">ATP-binding</keyword>
<dbReference type="Pfam" id="PF00069">
    <property type="entry name" value="Pkinase"/>
    <property type="match status" value="1"/>
</dbReference>
<dbReference type="GO" id="GO:0005634">
    <property type="term" value="C:nucleus"/>
    <property type="evidence" value="ECO:0007669"/>
    <property type="project" value="UniProtKB-SubCell"/>
</dbReference>
<dbReference type="PROSITE" id="PS00108">
    <property type="entry name" value="PROTEIN_KINASE_ST"/>
    <property type="match status" value="1"/>
</dbReference>
<dbReference type="PROSITE" id="PS00107">
    <property type="entry name" value="PROTEIN_KINASE_ATP"/>
    <property type="match status" value="1"/>
</dbReference>